<dbReference type="InterPro" id="IPR042070">
    <property type="entry name" value="PucR_C-HTH_sf"/>
</dbReference>
<dbReference type="InterPro" id="IPR025736">
    <property type="entry name" value="PucR_C-HTH_dom"/>
</dbReference>
<proteinExistence type="predicted"/>
<organism evidence="3 4">
    <name type="scientific">Mycolicibacterium goodii</name>
    <name type="common">Mycobacterium goodii</name>
    <dbReference type="NCBI Taxonomy" id="134601"/>
    <lineage>
        <taxon>Bacteria</taxon>
        <taxon>Bacillati</taxon>
        <taxon>Actinomycetota</taxon>
        <taxon>Actinomycetes</taxon>
        <taxon>Mycobacteriales</taxon>
        <taxon>Mycobacteriaceae</taxon>
        <taxon>Mycolicibacterium</taxon>
    </lineage>
</organism>
<evidence type="ECO:0000313" key="4">
    <source>
        <dbReference type="Proteomes" id="UP000062255"/>
    </source>
</evidence>
<dbReference type="PANTHER" id="PTHR33744:SF1">
    <property type="entry name" value="DNA-BINDING TRANSCRIPTIONAL ACTIVATOR ADER"/>
    <property type="match status" value="1"/>
</dbReference>
<evidence type="ECO:0000259" key="2">
    <source>
        <dbReference type="Pfam" id="PF13556"/>
    </source>
</evidence>
<accession>A0A0K0X1X0</accession>
<dbReference type="KEGG" id="mgo:AFA91_05510"/>
<dbReference type="OrthoDB" id="8450798at2"/>
<reference evidence="3 4" key="1">
    <citation type="submission" date="2015-07" db="EMBL/GenBank/DDBJ databases">
        <title>Complete genome sequence of Mycobacterium goodii X7B, a facultative thermophilic biodesulfurizing bacterium.</title>
        <authorList>
            <person name="Yu B."/>
            <person name="Li F."/>
            <person name="Xu P."/>
        </authorList>
    </citation>
    <scope>NUCLEOTIDE SEQUENCE [LARGE SCALE GENOMIC DNA]</scope>
    <source>
        <strain evidence="3 4">X7B</strain>
    </source>
</reference>
<dbReference type="PATRIC" id="fig|134601.6.peg.1143"/>
<dbReference type="Gene3D" id="1.10.10.2840">
    <property type="entry name" value="PucR C-terminal helix-turn-helix domain"/>
    <property type="match status" value="1"/>
</dbReference>
<sequence>MITARGLAQVDALGLVLLAGAHGADREITWAHANELADPTPYLEGGELVMTTGINIGAGAAEQRDYVARLAAAGIAALAVDTGTTLREVPAAVLAAGDELGLPVLAVPASTPFIAIARVVIDAVKADELRAVQRVVDQQQVLVRATLRGGIPAVVNALAECLSGTVVVADIEGRILATRGGADEQLIDVLESSRRTGARTQASVVADAEGFVTVQSLRAAQVVRGHLAVRTGQPMSNSQRLLVAHAVSLISIELEKPARVVDAEDRLRSAVTRDLLSGTGTTDTAVLRYLGFRPDDEVVVLLLTGFTPLLTAQDDLGQRLAPAGAYLMTSTGDEFAIIVPAARRRRVYAAVEEFGRVTGRTVSGGASRPVRLADAVVGVEQARIAAYSKSRRGITEFADVKVFGTLLGGRSTAELRVLAQPLEPVLAGGDELLDALTAFLRHNGQLEAAASELQIHRHTMRNRMRRIGDLLADDLDTADTRAQLWLAVRAWQLLVSRERPGLS</sequence>
<dbReference type="RefSeq" id="WP_049743832.1">
    <property type="nucleotide sequence ID" value="NZ_CP012150.1"/>
</dbReference>
<name>A0A0K0X1X0_MYCGD</name>
<feature type="domain" description="Purine catabolism PurC-like" evidence="1">
    <location>
        <begin position="9"/>
        <end position="123"/>
    </location>
</feature>
<dbReference type="STRING" id="134601.AFA91_05510"/>
<gene>
    <name evidence="3" type="ORF">AFA91_05510</name>
</gene>
<feature type="domain" description="PucR C-terminal helix-turn-helix" evidence="2">
    <location>
        <begin position="432"/>
        <end position="490"/>
    </location>
</feature>
<dbReference type="Pfam" id="PF13556">
    <property type="entry name" value="HTH_30"/>
    <property type="match status" value="1"/>
</dbReference>
<dbReference type="PANTHER" id="PTHR33744">
    <property type="entry name" value="CARBOHYDRATE DIACID REGULATOR"/>
    <property type="match status" value="1"/>
</dbReference>
<dbReference type="InterPro" id="IPR012914">
    <property type="entry name" value="PucR_dom"/>
</dbReference>
<dbReference type="AlphaFoldDB" id="A0A0K0X1X0"/>
<protein>
    <submittedName>
        <fullName evidence="3">PucR family transcriptional regulator</fullName>
    </submittedName>
</protein>
<evidence type="ECO:0000313" key="3">
    <source>
        <dbReference type="EMBL" id="AKS31425.1"/>
    </source>
</evidence>
<evidence type="ECO:0000259" key="1">
    <source>
        <dbReference type="Pfam" id="PF07905"/>
    </source>
</evidence>
<dbReference type="InterPro" id="IPR051448">
    <property type="entry name" value="CdaR-like_regulators"/>
</dbReference>
<dbReference type="EMBL" id="CP012150">
    <property type="protein sequence ID" value="AKS31425.1"/>
    <property type="molecule type" value="Genomic_DNA"/>
</dbReference>
<dbReference type="Proteomes" id="UP000062255">
    <property type="component" value="Chromosome"/>
</dbReference>
<dbReference type="Pfam" id="PF07905">
    <property type="entry name" value="PucR"/>
    <property type="match status" value="1"/>
</dbReference>